<reference evidence="4" key="1">
    <citation type="submission" date="2020-10" db="EMBL/GenBank/DDBJ databases">
        <title>Genome sequence of the unusual species of purple photosynthetic bacteria, Phaeovibrio sulfidiphilus DSM 23193, type strain.</title>
        <authorList>
            <person name="Kyndt J.A."/>
            <person name="Meyer T.E."/>
        </authorList>
    </citation>
    <scope>NUCLEOTIDE SEQUENCE</scope>
    <source>
        <strain evidence="4">DSM 23193</strain>
    </source>
</reference>
<dbReference type="PANTHER" id="PTHR31223:SF70">
    <property type="entry name" value="LOG FAMILY PROTEIN YJL055W"/>
    <property type="match status" value="1"/>
</dbReference>
<dbReference type="PANTHER" id="PTHR31223">
    <property type="entry name" value="LOG FAMILY PROTEIN YJL055W"/>
    <property type="match status" value="1"/>
</dbReference>
<protein>
    <recommendedName>
        <fullName evidence="3">Cytokinin riboside 5'-monophosphate phosphoribohydrolase</fullName>
        <ecNumber evidence="3">3.2.2.n1</ecNumber>
    </recommendedName>
</protein>
<keyword evidence="3" id="KW-0378">Hydrolase</keyword>
<sequence length="202" mass="22211">MTKPRSMAVFCGSRSGDNPLYAEHAARLGRHLAAAHITLVFGAGNVGLMGEVARAALHGGGRVVGVLPKALRHVEKPLSNMMEFYLTETMHERKKLMYDRSDAICILPGGLGTLDEMFEVLTWRMIGILDKPVILVDMDGYWTPLLTMIRTMIDEGFAPADITELFVRVESVDDVVPTARELLNRKPQAAATEYALPRTSTG</sequence>
<gene>
    <name evidence="4" type="ORF">IHV25_00045</name>
</gene>
<proteinExistence type="inferred from homology"/>
<dbReference type="NCBIfam" id="TIGR00730">
    <property type="entry name" value="Rossman fold protein, TIGR00730 family"/>
    <property type="match status" value="1"/>
</dbReference>
<comment type="caution">
    <text evidence="4">The sequence shown here is derived from an EMBL/GenBank/DDBJ whole genome shotgun (WGS) entry which is preliminary data.</text>
</comment>
<comment type="similarity">
    <text evidence="2 3">Belongs to the LOG family.</text>
</comment>
<dbReference type="AlphaFoldDB" id="A0A8J6YKQ2"/>
<evidence type="ECO:0000313" key="4">
    <source>
        <dbReference type="EMBL" id="MBE1236050.1"/>
    </source>
</evidence>
<keyword evidence="3" id="KW-0203">Cytokinin biosynthesis</keyword>
<evidence type="ECO:0000313" key="5">
    <source>
        <dbReference type="Proteomes" id="UP000631034"/>
    </source>
</evidence>
<dbReference type="RefSeq" id="WP_192532940.1">
    <property type="nucleotide sequence ID" value="NZ_JACZHT010000001.1"/>
</dbReference>
<dbReference type="EC" id="3.2.2.n1" evidence="3"/>
<evidence type="ECO:0000256" key="2">
    <source>
        <dbReference type="ARBA" id="ARBA00006763"/>
    </source>
</evidence>
<dbReference type="InterPro" id="IPR031100">
    <property type="entry name" value="LOG_fam"/>
</dbReference>
<name>A0A8J6YKQ2_9PROT</name>
<dbReference type="GO" id="GO:0008714">
    <property type="term" value="F:AMP nucleosidase activity"/>
    <property type="evidence" value="ECO:0007669"/>
    <property type="project" value="UniProtKB-EC"/>
</dbReference>
<keyword evidence="5" id="KW-1185">Reference proteome</keyword>
<dbReference type="EMBL" id="JACZHT010000001">
    <property type="protein sequence ID" value="MBE1236050.1"/>
    <property type="molecule type" value="Genomic_DNA"/>
</dbReference>
<dbReference type="GO" id="GO:0009691">
    <property type="term" value="P:cytokinin biosynthetic process"/>
    <property type="evidence" value="ECO:0007669"/>
    <property type="project" value="UniProtKB-UniRule"/>
</dbReference>
<dbReference type="Proteomes" id="UP000631034">
    <property type="component" value="Unassembled WGS sequence"/>
</dbReference>
<dbReference type="SUPFAM" id="SSF102405">
    <property type="entry name" value="MCP/YpsA-like"/>
    <property type="match status" value="1"/>
</dbReference>
<organism evidence="4 5">
    <name type="scientific">Phaeovibrio sulfidiphilus</name>
    <dbReference type="NCBI Taxonomy" id="1220600"/>
    <lineage>
        <taxon>Bacteria</taxon>
        <taxon>Pseudomonadati</taxon>
        <taxon>Pseudomonadota</taxon>
        <taxon>Alphaproteobacteria</taxon>
        <taxon>Rhodospirillales</taxon>
        <taxon>Rhodospirillaceae</taxon>
        <taxon>Phaeovibrio</taxon>
    </lineage>
</organism>
<accession>A0A8J6YKQ2</accession>
<dbReference type="Pfam" id="PF03641">
    <property type="entry name" value="Lysine_decarbox"/>
    <property type="match status" value="1"/>
</dbReference>
<evidence type="ECO:0000256" key="1">
    <source>
        <dbReference type="ARBA" id="ARBA00000274"/>
    </source>
</evidence>
<dbReference type="Gene3D" id="3.40.50.450">
    <property type="match status" value="1"/>
</dbReference>
<comment type="catalytic activity">
    <reaction evidence="1">
        <text>AMP + H2O = D-ribose 5-phosphate + adenine</text>
        <dbReference type="Rhea" id="RHEA:20129"/>
        <dbReference type="ChEBI" id="CHEBI:15377"/>
        <dbReference type="ChEBI" id="CHEBI:16708"/>
        <dbReference type="ChEBI" id="CHEBI:78346"/>
        <dbReference type="ChEBI" id="CHEBI:456215"/>
        <dbReference type="EC" id="3.2.2.4"/>
    </reaction>
</comment>
<dbReference type="GO" id="GO:0005829">
    <property type="term" value="C:cytosol"/>
    <property type="evidence" value="ECO:0007669"/>
    <property type="project" value="TreeGrafter"/>
</dbReference>
<dbReference type="InterPro" id="IPR005269">
    <property type="entry name" value="LOG"/>
</dbReference>
<evidence type="ECO:0000256" key="3">
    <source>
        <dbReference type="RuleBase" id="RU363015"/>
    </source>
</evidence>